<dbReference type="GO" id="GO:0016491">
    <property type="term" value="F:oxidoreductase activity"/>
    <property type="evidence" value="ECO:0007669"/>
    <property type="project" value="UniProtKB-KW"/>
</dbReference>
<dbReference type="Pfam" id="PF00106">
    <property type="entry name" value="adh_short"/>
    <property type="match status" value="1"/>
</dbReference>
<comment type="similarity">
    <text evidence="1 4">Belongs to the short-chain dehydrogenases/reductases (SDR) family.</text>
</comment>
<dbReference type="PRINTS" id="PR00081">
    <property type="entry name" value="GDHRDH"/>
</dbReference>
<dbReference type="InterPro" id="IPR036291">
    <property type="entry name" value="NAD(P)-bd_dom_sf"/>
</dbReference>
<dbReference type="EMBL" id="JAAQHG020000006">
    <property type="protein sequence ID" value="KAL1588830.1"/>
    <property type="molecule type" value="Genomic_DNA"/>
</dbReference>
<evidence type="ECO:0008006" key="7">
    <source>
        <dbReference type="Google" id="ProtNLM"/>
    </source>
</evidence>
<keyword evidence="3" id="KW-0560">Oxidoreductase</keyword>
<proteinExistence type="inferred from homology"/>
<dbReference type="InterPro" id="IPR002347">
    <property type="entry name" value="SDR_fam"/>
</dbReference>
<evidence type="ECO:0000256" key="3">
    <source>
        <dbReference type="ARBA" id="ARBA00023002"/>
    </source>
</evidence>
<dbReference type="GeneID" id="96004128"/>
<dbReference type="RefSeq" id="XP_069231935.1">
    <property type="nucleotide sequence ID" value="XM_069371290.1"/>
</dbReference>
<dbReference type="PRINTS" id="PR00080">
    <property type="entry name" value="SDRFAMILY"/>
</dbReference>
<reference evidence="5 6" key="1">
    <citation type="journal article" date="2020" name="Microbiol. Resour. Announc.">
        <title>Draft Genome Sequence of a Cladosporium Species Isolated from the Mesophotic Ascidian Didemnum maculosum.</title>
        <authorList>
            <person name="Gioti A."/>
            <person name="Siaperas R."/>
            <person name="Nikolaivits E."/>
            <person name="Le Goff G."/>
            <person name="Ouazzani J."/>
            <person name="Kotoulas G."/>
            <person name="Topakas E."/>
        </authorList>
    </citation>
    <scope>NUCLEOTIDE SEQUENCE [LARGE SCALE GENOMIC DNA]</scope>
    <source>
        <strain evidence="5 6">TM138-S3</strain>
    </source>
</reference>
<sequence>MATPKVVIVTGANRGIGRAICQRILTTEPNVSPVKLFAATRSGQDLGFQSTHATRSVLYPKLDISDHSSVSDFAEEVKQYGSVDVLINNAGVNLDNEYSAANARKTMDVNYTSMLDMCQTFIPLLSKRGRIVNLSSIASQLRFYSPEIQARFRDPHATKDTLDDIANDFVKSVEEGNEEASGFGTPKRSYSVSKALVTALTAMLARQHPGVTINCCCPGWVATDMGQLVGSRPPKSPEQGATIPLRLAFGDIGDVTGKYWANDSIRGKGEGEVQEW</sequence>
<dbReference type="Gene3D" id="3.40.50.720">
    <property type="entry name" value="NAD(P)-binding Rossmann-like Domain"/>
    <property type="match status" value="1"/>
</dbReference>
<evidence type="ECO:0000256" key="1">
    <source>
        <dbReference type="ARBA" id="ARBA00006484"/>
    </source>
</evidence>
<comment type="caution">
    <text evidence="5">The sequence shown here is derived from an EMBL/GenBank/DDBJ whole genome shotgun (WGS) entry which is preliminary data.</text>
</comment>
<keyword evidence="6" id="KW-1185">Reference proteome</keyword>
<evidence type="ECO:0000256" key="4">
    <source>
        <dbReference type="RuleBase" id="RU000363"/>
    </source>
</evidence>
<dbReference type="AlphaFoldDB" id="A0AB34KZ46"/>
<name>A0AB34KZ46_9PEZI</name>
<dbReference type="SUPFAM" id="SSF51735">
    <property type="entry name" value="NAD(P)-binding Rossmann-fold domains"/>
    <property type="match status" value="1"/>
</dbReference>
<dbReference type="Proteomes" id="UP000803884">
    <property type="component" value="Unassembled WGS sequence"/>
</dbReference>
<keyword evidence="2" id="KW-0521">NADP</keyword>
<dbReference type="PANTHER" id="PTHR43963:SF6">
    <property type="entry name" value="CHAIN DEHYDROGENASE FAMILY PROTEIN, PUTATIVE (AFU_ORTHOLOGUE AFUA_3G15350)-RELATED"/>
    <property type="match status" value="1"/>
</dbReference>
<organism evidence="5 6">
    <name type="scientific">Cladosporium halotolerans</name>
    <dbReference type="NCBI Taxonomy" id="1052096"/>
    <lineage>
        <taxon>Eukaryota</taxon>
        <taxon>Fungi</taxon>
        <taxon>Dikarya</taxon>
        <taxon>Ascomycota</taxon>
        <taxon>Pezizomycotina</taxon>
        <taxon>Dothideomycetes</taxon>
        <taxon>Dothideomycetidae</taxon>
        <taxon>Cladosporiales</taxon>
        <taxon>Cladosporiaceae</taxon>
        <taxon>Cladosporium</taxon>
    </lineage>
</organism>
<dbReference type="PANTHER" id="PTHR43963">
    <property type="entry name" value="CARBONYL REDUCTASE 1-RELATED"/>
    <property type="match status" value="1"/>
</dbReference>
<evidence type="ECO:0000256" key="2">
    <source>
        <dbReference type="ARBA" id="ARBA00022857"/>
    </source>
</evidence>
<protein>
    <recommendedName>
        <fullName evidence="7">NAD(P)-binding protein</fullName>
    </recommendedName>
</protein>
<gene>
    <name evidence="5" type="ORF">WHR41_02684</name>
</gene>
<evidence type="ECO:0000313" key="5">
    <source>
        <dbReference type="EMBL" id="KAL1588830.1"/>
    </source>
</evidence>
<accession>A0AB34KZ46</accession>
<evidence type="ECO:0000313" key="6">
    <source>
        <dbReference type="Proteomes" id="UP000803884"/>
    </source>
</evidence>